<reference evidence="4 5" key="1">
    <citation type="submission" date="2019-07" db="EMBL/GenBank/DDBJ databases">
        <title>Complete genome sequence of Comamonas sp. NLF 7-7 isolated from livestock.</title>
        <authorList>
            <person name="Kim D.H."/>
            <person name="Kim J.G."/>
        </authorList>
    </citation>
    <scope>NUCLEOTIDE SEQUENCE [LARGE SCALE GENOMIC DNA]</scope>
    <source>
        <strain evidence="4 5">NLF 7-7</strain>
    </source>
</reference>
<evidence type="ECO:0000256" key="2">
    <source>
        <dbReference type="SAM" id="SignalP"/>
    </source>
</evidence>
<organism evidence="4 5">
    <name type="scientific">Comamonas flocculans</name>
    <dbReference type="NCBI Taxonomy" id="2597701"/>
    <lineage>
        <taxon>Bacteria</taxon>
        <taxon>Pseudomonadati</taxon>
        <taxon>Pseudomonadota</taxon>
        <taxon>Betaproteobacteria</taxon>
        <taxon>Burkholderiales</taxon>
        <taxon>Comamonadaceae</taxon>
        <taxon>Comamonas</taxon>
    </lineage>
</organism>
<evidence type="ECO:0000256" key="1">
    <source>
        <dbReference type="ARBA" id="ARBA00004418"/>
    </source>
</evidence>
<dbReference type="EMBL" id="CP042344">
    <property type="protein sequence ID" value="QEA12537.1"/>
    <property type="molecule type" value="Genomic_DNA"/>
</dbReference>
<dbReference type="SUPFAM" id="SSF49503">
    <property type="entry name" value="Cupredoxins"/>
    <property type="match status" value="1"/>
</dbReference>
<evidence type="ECO:0000313" key="5">
    <source>
        <dbReference type="Proteomes" id="UP000321199"/>
    </source>
</evidence>
<name>A0A5B8RXJ3_9BURK</name>
<evidence type="ECO:0000259" key="3">
    <source>
        <dbReference type="Pfam" id="PF13473"/>
    </source>
</evidence>
<keyword evidence="2" id="KW-0732">Signal</keyword>
<sequence length="117" mass="12864">MLHRRSFNTRLLQGLAAALAGRAAAAAAEDLPVARVEFNDGAVNTRLIELPAGKRFMLEMVNTGKTPAEFESRSLGVEIVIPPGATRTRRMPPKLAGKYPFFDDFHMETTQGHLVMK</sequence>
<dbReference type="Pfam" id="PF13473">
    <property type="entry name" value="Cupredoxin_1"/>
    <property type="match status" value="1"/>
</dbReference>
<accession>A0A5B8RXJ3</accession>
<dbReference type="Proteomes" id="UP000321199">
    <property type="component" value="Chromosome"/>
</dbReference>
<proteinExistence type="predicted"/>
<evidence type="ECO:0000313" key="4">
    <source>
        <dbReference type="EMBL" id="QEA12537.1"/>
    </source>
</evidence>
<feature type="chain" id="PRO_5022988621" evidence="2">
    <location>
        <begin position="27"/>
        <end position="117"/>
    </location>
</feature>
<dbReference type="Gene3D" id="2.60.40.420">
    <property type="entry name" value="Cupredoxins - blue copper proteins"/>
    <property type="match status" value="1"/>
</dbReference>
<dbReference type="InterPro" id="IPR028096">
    <property type="entry name" value="EfeO_Cupredoxin"/>
</dbReference>
<feature type="domain" description="EfeO-type cupredoxin-like" evidence="3">
    <location>
        <begin position="17"/>
        <end position="115"/>
    </location>
</feature>
<dbReference type="OrthoDB" id="5958460at2"/>
<keyword evidence="5" id="KW-1185">Reference proteome</keyword>
<dbReference type="GO" id="GO:0042597">
    <property type="term" value="C:periplasmic space"/>
    <property type="evidence" value="ECO:0007669"/>
    <property type="project" value="UniProtKB-SubCell"/>
</dbReference>
<dbReference type="KEGG" id="cof:FOZ74_05555"/>
<comment type="subcellular location">
    <subcellularLocation>
        <location evidence="1">Periplasm</location>
    </subcellularLocation>
</comment>
<feature type="signal peptide" evidence="2">
    <location>
        <begin position="1"/>
        <end position="26"/>
    </location>
</feature>
<gene>
    <name evidence="4" type="ORF">FOZ74_05555</name>
</gene>
<protein>
    <submittedName>
        <fullName evidence="4">Cupredoxin domain-containing protein</fullName>
    </submittedName>
</protein>
<dbReference type="RefSeq" id="WP_146912132.1">
    <property type="nucleotide sequence ID" value="NZ_CP042344.1"/>
</dbReference>
<dbReference type="InterPro" id="IPR008972">
    <property type="entry name" value="Cupredoxin"/>
</dbReference>
<dbReference type="AlphaFoldDB" id="A0A5B8RXJ3"/>